<evidence type="ECO:0000256" key="1">
    <source>
        <dbReference type="SAM" id="MobiDB-lite"/>
    </source>
</evidence>
<gene>
    <name evidence="2" type="ORF">B296_00050502</name>
</gene>
<protein>
    <submittedName>
        <fullName evidence="2">Uncharacterized protein</fullName>
    </submittedName>
</protein>
<organism evidence="2 3">
    <name type="scientific">Ensete ventricosum</name>
    <name type="common">Abyssinian banana</name>
    <name type="synonym">Musa ensete</name>
    <dbReference type="NCBI Taxonomy" id="4639"/>
    <lineage>
        <taxon>Eukaryota</taxon>
        <taxon>Viridiplantae</taxon>
        <taxon>Streptophyta</taxon>
        <taxon>Embryophyta</taxon>
        <taxon>Tracheophyta</taxon>
        <taxon>Spermatophyta</taxon>
        <taxon>Magnoliopsida</taxon>
        <taxon>Liliopsida</taxon>
        <taxon>Zingiberales</taxon>
        <taxon>Musaceae</taxon>
        <taxon>Ensete</taxon>
    </lineage>
</organism>
<feature type="compositionally biased region" description="Polar residues" evidence="1">
    <location>
        <begin position="41"/>
        <end position="53"/>
    </location>
</feature>
<dbReference type="EMBL" id="AMZH03030313">
    <property type="protein sequence ID" value="RRT32929.1"/>
    <property type="molecule type" value="Genomic_DNA"/>
</dbReference>
<proteinExistence type="predicted"/>
<dbReference type="Proteomes" id="UP000287651">
    <property type="component" value="Unassembled WGS sequence"/>
</dbReference>
<dbReference type="AlphaFoldDB" id="A0A426X0C7"/>
<evidence type="ECO:0000313" key="2">
    <source>
        <dbReference type="EMBL" id="RRT32929.1"/>
    </source>
</evidence>
<feature type="region of interest" description="Disordered" evidence="1">
    <location>
        <begin position="39"/>
        <end position="64"/>
    </location>
</feature>
<reference evidence="2 3" key="1">
    <citation type="journal article" date="2014" name="Agronomy (Basel)">
        <title>A Draft Genome Sequence for Ensete ventricosum, the Drought-Tolerant Tree Against Hunger.</title>
        <authorList>
            <person name="Harrison J."/>
            <person name="Moore K.A."/>
            <person name="Paszkiewicz K."/>
            <person name="Jones T."/>
            <person name="Grant M."/>
            <person name="Ambacheew D."/>
            <person name="Muzemil S."/>
            <person name="Studholme D.J."/>
        </authorList>
    </citation>
    <scope>NUCLEOTIDE SEQUENCE [LARGE SCALE GENOMIC DNA]</scope>
</reference>
<evidence type="ECO:0000313" key="3">
    <source>
        <dbReference type="Proteomes" id="UP000287651"/>
    </source>
</evidence>
<name>A0A426X0C7_ENSVE</name>
<sequence>MPAERRGGHPQLGCLYGWSPAAKAPTRAITYGNGTVVRLPTTKSNRSQGQSPVRVTPMDPTPTSKLLVGRSNAYLWAGVTKTARY</sequence>
<accession>A0A426X0C7</accession>
<comment type="caution">
    <text evidence="2">The sequence shown here is derived from an EMBL/GenBank/DDBJ whole genome shotgun (WGS) entry which is preliminary data.</text>
</comment>